<dbReference type="InParanoid" id="A0A0R0INT9"/>
<dbReference type="Gramene" id="KRH41832">
    <property type="protein sequence ID" value="KRH41832"/>
    <property type="gene ID" value="GLYMA_08G053800"/>
</dbReference>
<evidence type="ECO:0000313" key="2">
    <source>
        <dbReference type="EMBL" id="KRH41832.1"/>
    </source>
</evidence>
<sequence length="66" mass="7479">MNKHKPQKPSSAKFHNSSPDRKEGMQLLGPFHFPTNKVFVRVLSLAKLPSAYLSFYNVSNSISFIL</sequence>
<evidence type="ECO:0000313" key="3">
    <source>
        <dbReference type="EnsemblPlants" id="KRH41832"/>
    </source>
</evidence>
<feature type="compositionally biased region" description="Polar residues" evidence="1">
    <location>
        <begin position="8"/>
        <end position="17"/>
    </location>
</feature>
<evidence type="ECO:0000256" key="1">
    <source>
        <dbReference type="SAM" id="MobiDB-lite"/>
    </source>
</evidence>
<reference evidence="2" key="3">
    <citation type="submission" date="2018-07" db="EMBL/GenBank/DDBJ databases">
        <title>WGS assembly of Glycine max.</title>
        <authorList>
            <person name="Schmutz J."/>
            <person name="Cannon S."/>
            <person name="Schlueter J."/>
            <person name="Ma J."/>
            <person name="Mitros T."/>
            <person name="Nelson W."/>
            <person name="Hyten D."/>
            <person name="Song Q."/>
            <person name="Thelen J."/>
            <person name="Cheng J."/>
            <person name="Xu D."/>
            <person name="Hellsten U."/>
            <person name="May G."/>
            <person name="Yu Y."/>
            <person name="Sakurai T."/>
            <person name="Umezawa T."/>
            <person name="Bhattacharyya M."/>
            <person name="Sandhu D."/>
            <person name="Valliyodan B."/>
            <person name="Lindquist E."/>
            <person name="Peto M."/>
            <person name="Grant D."/>
            <person name="Shu S."/>
            <person name="Goodstein D."/>
            <person name="Barry K."/>
            <person name="Futrell-Griggs M."/>
            <person name="Abernathy B."/>
            <person name="Du J."/>
            <person name="Tian Z."/>
            <person name="Zhu L."/>
            <person name="Gill N."/>
            <person name="Joshi T."/>
            <person name="Libault M."/>
            <person name="Sethuraman A."/>
            <person name="Zhang X."/>
            <person name="Shinozaki K."/>
            <person name="Nguyen H."/>
            <person name="Wing R."/>
            <person name="Cregan P."/>
            <person name="Specht J."/>
            <person name="Grimwood J."/>
            <person name="Rokhsar D."/>
            <person name="Stacey G."/>
            <person name="Shoemaker R."/>
            <person name="Jackson S."/>
        </authorList>
    </citation>
    <scope>NUCLEOTIDE SEQUENCE</scope>
    <source>
        <tissue evidence="2">Callus</tissue>
    </source>
</reference>
<dbReference type="EMBL" id="CM000841">
    <property type="protein sequence ID" value="KRH41832.1"/>
    <property type="molecule type" value="Genomic_DNA"/>
</dbReference>
<organism evidence="2">
    <name type="scientific">Glycine max</name>
    <name type="common">Soybean</name>
    <name type="synonym">Glycine hispida</name>
    <dbReference type="NCBI Taxonomy" id="3847"/>
    <lineage>
        <taxon>Eukaryota</taxon>
        <taxon>Viridiplantae</taxon>
        <taxon>Streptophyta</taxon>
        <taxon>Embryophyta</taxon>
        <taxon>Tracheophyta</taxon>
        <taxon>Spermatophyta</taxon>
        <taxon>Magnoliopsida</taxon>
        <taxon>eudicotyledons</taxon>
        <taxon>Gunneridae</taxon>
        <taxon>Pentapetalae</taxon>
        <taxon>rosids</taxon>
        <taxon>fabids</taxon>
        <taxon>Fabales</taxon>
        <taxon>Fabaceae</taxon>
        <taxon>Papilionoideae</taxon>
        <taxon>50 kb inversion clade</taxon>
        <taxon>NPAAA clade</taxon>
        <taxon>indigoferoid/millettioid clade</taxon>
        <taxon>Phaseoleae</taxon>
        <taxon>Glycine</taxon>
        <taxon>Glycine subgen. Soja</taxon>
    </lineage>
</organism>
<dbReference type="AlphaFoldDB" id="A0A0R0INT9"/>
<reference evidence="3" key="2">
    <citation type="submission" date="2018-02" db="UniProtKB">
        <authorList>
            <consortium name="EnsemblPlants"/>
        </authorList>
    </citation>
    <scope>IDENTIFICATION</scope>
    <source>
        <strain evidence="3">Williams 82</strain>
    </source>
</reference>
<accession>A0A0R0INT9</accession>
<protein>
    <submittedName>
        <fullName evidence="2 3">Uncharacterized protein</fullName>
    </submittedName>
</protein>
<evidence type="ECO:0000313" key="4">
    <source>
        <dbReference type="Proteomes" id="UP000008827"/>
    </source>
</evidence>
<dbReference type="EnsemblPlants" id="KRH41832">
    <property type="protein sequence ID" value="KRH41832"/>
    <property type="gene ID" value="GLYMA_08G053800"/>
</dbReference>
<feature type="region of interest" description="Disordered" evidence="1">
    <location>
        <begin position="1"/>
        <end position="26"/>
    </location>
</feature>
<keyword evidence="4" id="KW-1185">Reference proteome</keyword>
<reference evidence="2 3" key="1">
    <citation type="journal article" date="2010" name="Nature">
        <title>Genome sequence of the palaeopolyploid soybean.</title>
        <authorList>
            <person name="Schmutz J."/>
            <person name="Cannon S.B."/>
            <person name="Schlueter J."/>
            <person name="Ma J."/>
            <person name="Mitros T."/>
            <person name="Nelson W."/>
            <person name="Hyten D.L."/>
            <person name="Song Q."/>
            <person name="Thelen J.J."/>
            <person name="Cheng J."/>
            <person name="Xu D."/>
            <person name="Hellsten U."/>
            <person name="May G.D."/>
            <person name="Yu Y."/>
            <person name="Sakurai T."/>
            <person name="Umezawa T."/>
            <person name="Bhattacharyya M.K."/>
            <person name="Sandhu D."/>
            <person name="Valliyodan B."/>
            <person name="Lindquist E."/>
            <person name="Peto M."/>
            <person name="Grant D."/>
            <person name="Shu S."/>
            <person name="Goodstein D."/>
            <person name="Barry K."/>
            <person name="Futrell-Griggs M."/>
            <person name="Abernathy B."/>
            <person name="Du J."/>
            <person name="Tian Z."/>
            <person name="Zhu L."/>
            <person name="Gill N."/>
            <person name="Joshi T."/>
            <person name="Libault M."/>
            <person name="Sethuraman A."/>
            <person name="Zhang X.-C."/>
            <person name="Shinozaki K."/>
            <person name="Nguyen H.T."/>
            <person name="Wing R.A."/>
            <person name="Cregan P."/>
            <person name="Specht J."/>
            <person name="Grimwood J."/>
            <person name="Rokhsar D."/>
            <person name="Stacey G."/>
            <person name="Shoemaker R.C."/>
            <person name="Jackson S.A."/>
        </authorList>
    </citation>
    <scope>NUCLEOTIDE SEQUENCE</scope>
    <source>
        <strain evidence="3">cv. Williams 82</strain>
        <tissue evidence="2">Callus</tissue>
    </source>
</reference>
<proteinExistence type="predicted"/>
<gene>
    <name evidence="2" type="ORF">GLYMA_08G053800</name>
</gene>
<name>A0A0R0INT9_SOYBN</name>
<dbReference type="Proteomes" id="UP000008827">
    <property type="component" value="Chromosome 8"/>
</dbReference>